<evidence type="ECO:0000313" key="1">
    <source>
        <dbReference type="EMBL" id="GKX68558.1"/>
    </source>
</evidence>
<comment type="caution">
    <text evidence="1">The sequence shown here is derived from an EMBL/GenBank/DDBJ whole genome shotgun (WGS) entry which is preliminary data.</text>
</comment>
<organism evidence="1 2">
    <name type="scientific">Inconstantimicrobium mannanitabidum</name>
    <dbReference type="NCBI Taxonomy" id="1604901"/>
    <lineage>
        <taxon>Bacteria</taxon>
        <taxon>Bacillati</taxon>
        <taxon>Bacillota</taxon>
        <taxon>Clostridia</taxon>
        <taxon>Eubacteriales</taxon>
        <taxon>Clostridiaceae</taxon>
        <taxon>Inconstantimicrobium</taxon>
    </lineage>
</organism>
<name>A0ACB5RHN8_9CLOT</name>
<reference evidence="1" key="1">
    <citation type="journal article" date="2025" name="Int. J. Syst. Evol. Microbiol.">
        <title>Inconstantimicrobium mannanitabidum sp. nov., a novel member of the family Clostridiaceae isolated from anoxic soil under the treatment of reductive soil disinfestation.</title>
        <authorList>
            <person name="Ueki A."/>
            <person name="Tonouchi A."/>
            <person name="Honma S."/>
            <person name="Kaku N."/>
            <person name="Ueki K."/>
        </authorList>
    </citation>
    <scope>NUCLEOTIDE SEQUENCE</scope>
    <source>
        <strain evidence="1">TW13</strain>
    </source>
</reference>
<accession>A0ACB5RHN8</accession>
<dbReference type="EMBL" id="BROD01000001">
    <property type="protein sequence ID" value="GKX68558.1"/>
    <property type="molecule type" value="Genomic_DNA"/>
</dbReference>
<proteinExistence type="predicted"/>
<dbReference type="Proteomes" id="UP001058074">
    <property type="component" value="Unassembled WGS sequence"/>
</dbReference>
<gene>
    <name evidence="1" type="ORF">rsdtw13_38160</name>
</gene>
<evidence type="ECO:0000313" key="2">
    <source>
        <dbReference type="Proteomes" id="UP001058074"/>
    </source>
</evidence>
<protein>
    <submittedName>
        <fullName evidence="1">Uncharacterized protein</fullName>
    </submittedName>
</protein>
<keyword evidence="2" id="KW-1185">Reference proteome</keyword>
<sequence>MSSEFNDYIDRVIGSIGVTGRREKQIREDLISSLIEKQQSTGESDPYSLLGNPEDVAEEFRENLELKSRGVYYNGFRYPFEYISKTKVFGIPLVHVNTNPFGVAKGIFAVGITSIGVFSFGAISIGVLSFGAIALGILVAMGGVALSGILSMGGAAISYTVSLGGLAIAKYISIGGYASADISIGGVCNGIVAAFNQHGTGQYMFKSPANPDEVVAAIKKAKPHMWKWVIELIKNLL</sequence>